<gene>
    <name evidence="5" type="ordered locus">PCC7424_2579</name>
</gene>
<dbReference type="STRING" id="65393.PCC7424_2579"/>
<organism evidence="5 6">
    <name type="scientific">Gloeothece citriformis (strain PCC 7424)</name>
    <name type="common">Cyanothece sp. (strain PCC 7424)</name>
    <dbReference type="NCBI Taxonomy" id="65393"/>
    <lineage>
        <taxon>Bacteria</taxon>
        <taxon>Bacillati</taxon>
        <taxon>Cyanobacteriota</taxon>
        <taxon>Cyanophyceae</taxon>
        <taxon>Oscillatoriophycideae</taxon>
        <taxon>Chroococcales</taxon>
        <taxon>Aphanothecaceae</taxon>
        <taxon>Gloeothece</taxon>
        <taxon>Gloeothece citriformis</taxon>
    </lineage>
</organism>
<dbReference type="HOGENOM" id="CLU_456942_0_0_3"/>
<dbReference type="Proteomes" id="UP000002384">
    <property type="component" value="Chromosome"/>
</dbReference>
<dbReference type="EMBL" id="CP001291">
    <property type="protein sequence ID" value="ACK70993.1"/>
    <property type="molecule type" value="Genomic_DNA"/>
</dbReference>
<dbReference type="PANTHER" id="PTHR43284">
    <property type="entry name" value="ASPARAGINE SYNTHETASE (GLUTAMINE-HYDROLYZING)"/>
    <property type="match status" value="1"/>
</dbReference>
<dbReference type="Gene3D" id="3.40.50.620">
    <property type="entry name" value="HUPs"/>
    <property type="match status" value="1"/>
</dbReference>
<dbReference type="GO" id="GO:0004066">
    <property type="term" value="F:asparagine synthase (glutamine-hydrolyzing) activity"/>
    <property type="evidence" value="ECO:0007669"/>
    <property type="project" value="UniProtKB-EC"/>
</dbReference>
<comment type="catalytic activity">
    <reaction evidence="4">
        <text>L-aspartate + L-glutamine + ATP + H2O = L-asparagine + L-glutamate + AMP + diphosphate + H(+)</text>
        <dbReference type="Rhea" id="RHEA:12228"/>
        <dbReference type="ChEBI" id="CHEBI:15377"/>
        <dbReference type="ChEBI" id="CHEBI:15378"/>
        <dbReference type="ChEBI" id="CHEBI:29985"/>
        <dbReference type="ChEBI" id="CHEBI:29991"/>
        <dbReference type="ChEBI" id="CHEBI:30616"/>
        <dbReference type="ChEBI" id="CHEBI:33019"/>
        <dbReference type="ChEBI" id="CHEBI:58048"/>
        <dbReference type="ChEBI" id="CHEBI:58359"/>
        <dbReference type="ChEBI" id="CHEBI:456215"/>
        <dbReference type="EC" id="6.3.5.4"/>
    </reaction>
</comment>
<dbReference type="EC" id="6.3.5.4" evidence="2"/>
<evidence type="ECO:0000313" key="5">
    <source>
        <dbReference type="EMBL" id="ACK70993.1"/>
    </source>
</evidence>
<evidence type="ECO:0000256" key="4">
    <source>
        <dbReference type="ARBA" id="ARBA00048741"/>
    </source>
</evidence>
<dbReference type="OrthoDB" id="1394996at2"/>
<evidence type="ECO:0000313" key="6">
    <source>
        <dbReference type="Proteomes" id="UP000002384"/>
    </source>
</evidence>
<keyword evidence="3" id="KW-0061">Asparagine biosynthesis</keyword>
<evidence type="ECO:0000256" key="3">
    <source>
        <dbReference type="ARBA" id="ARBA00022888"/>
    </source>
</evidence>
<dbReference type="RefSeq" id="WP_015954596.1">
    <property type="nucleotide sequence ID" value="NC_011729.1"/>
</dbReference>
<accession>B7KKA8</accession>
<comment type="pathway">
    <text evidence="1">Amino-acid biosynthesis; L-asparagine biosynthesis; L-asparagine from L-aspartate (L-Gln route): step 1/1.</text>
</comment>
<dbReference type="eggNOG" id="COG0367">
    <property type="taxonomic scope" value="Bacteria"/>
</dbReference>
<sequence>MNLFFIAWNFPHDKESFVLSEIYNMTKVYPLLDPKTIWSFGEGKGVFAASIHTDHNIAAPRIYVKQNDNQVVLYDGCLVDQTGRFNAHDARALWEHWHDLPSSLEGQFVTIQVSKNPPSIEIINDALGVYPVYYLRLGNTYFLSNSVLLLRRISHVSEFDPLGVSLFLCWGWASGDRTLLNDIRVIPGGQHWKWEEGVTEPKRITYFDRAKLSRSRYGKERLSKADLQQLADKLIHPCQSLAQSFAPLDCPITGGRDSRILISLLIRGKIEAQYFTRGASDNIDVQIATEMARYFNLPHRITSQGAEHLVIDDWEEASKQWVQQNDGMVSLAHFAQQPLQVKRLGVELNGAGGEIARGIYNSVTRHGARFFLRGHNLDFVKQYLARQVIKSRDELLNQETIRIVQEYLENFVDEVIDEGFSPFDVPDVFYGYERVRRWAGVSHLFLGRQYRDVFAPLCTRPFMEQAFSISAPYRYTNLLHYQLIYFLEPKLHSFLMEENWPPQQPIINFVHDFLHHQFKKIEKTIGISSKHPATTQEEKWRWLESKIEYIRELCLDQSKSSPLWDLVNRPKFEQITSSDTNPLVRYPTQLTLWDVTTLFQYAQLVA</sequence>
<protein>
    <recommendedName>
        <fullName evidence="2">asparagine synthase (glutamine-hydrolyzing)</fullName>
        <ecNumber evidence="2">6.3.5.4</ecNumber>
    </recommendedName>
</protein>
<dbReference type="AlphaFoldDB" id="B7KKA8"/>
<dbReference type="InterPro" id="IPR014729">
    <property type="entry name" value="Rossmann-like_a/b/a_fold"/>
</dbReference>
<reference evidence="6" key="1">
    <citation type="journal article" date="2011" name="MBio">
        <title>Novel metabolic attributes of the genus Cyanothece, comprising a group of unicellular nitrogen-fixing Cyanobacteria.</title>
        <authorList>
            <person name="Bandyopadhyay A."/>
            <person name="Elvitigala T."/>
            <person name="Welsh E."/>
            <person name="Stockel J."/>
            <person name="Liberton M."/>
            <person name="Min H."/>
            <person name="Sherman L.A."/>
            <person name="Pakrasi H.B."/>
        </authorList>
    </citation>
    <scope>NUCLEOTIDE SEQUENCE [LARGE SCALE GENOMIC DNA]</scope>
    <source>
        <strain evidence="6">PCC 7424</strain>
    </source>
</reference>
<dbReference type="SUPFAM" id="SSF56235">
    <property type="entry name" value="N-terminal nucleophile aminohydrolases (Ntn hydrolases)"/>
    <property type="match status" value="1"/>
</dbReference>
<keyword evidence="6" id="KW-1185">Reference proteome</keyword>
<dbReference type="SUPFAM" id="SSF52402">
    <property type="entry name" value="Adenine nucleotide alpha hydrolases-like"/>
    <property type="match status" value="1"/>
</dbReference>
<dbReference type="InterPro" id="IPR029055">
    <property type="entry name" value="Ntn_hydrolases_N"/>
</dbReference>
<proteinExistence type="predicted"/>
<dbReference type="InterPro" id="IPR051786">
    <property type="entry name" value="ASN_synthetase/amidase"/>
</dbReference>
<keyword evidence="3" id="KW-0028">Amino-acid biosynthesis</keyword>
<evidence type="ECO:0000256" key="1">
    <source>
        <dbReference type="ARBA" id="ARBA00005187"/>
    </source>
</evidence>
<dbReference type="PANTHER" id="PTHR43284:SF1">
    <property type="entry name" value="ASPARAGINE SYNTHETASE"/>
    <property type="match status" value="1"/>
</dbReference>
<name>B7KKA8_GLOC7</name>
<evidence type="ECO:0000256" key="2">
    <source>
        <dbReference type="ARBA" id="ARBA00012737"/>
    </source>
</evidence>
<dbReference type="KEGG" id="cyc:PCC7424_2579"/>
<dbReference type="GO" id="GO:0006529">
    <property type="term" value="P:asparagine biosynthetic process"/>
    <property type="evidence" value="ECO:0007669"/>
    <property type="project" value="UniProtKB-KW"/>
</dbReference>